<dbReference type="EMBL" id="LFTY01000001">
    <property type="protein sequence ID" value="KMW60691.1"/>
    <property type="molecule type" value="Genomic_DNA"/>
</dbReference>
<evidence type="ECO:0000313" key="3">
    <source>
        <dbReference type="Proteomes" id="UP000037178"/>
    </source>
</evidence>
<dbReference type="OrthoDB" id="1550598at2"/>
<feature type="transmembrane region" description="Helical" evidence="1">
    <location>
        <begin position="169"/>
        <end position="187"/>
    </location>
</feature>
<evidence type="ECO:0000256" key="1">
    <source>
        <dbReference type="SAM" id="Phobius"/>
    </source>
</evidence>
<keyword evidence="1" id="KW-0472">Membrane</keyword>
<dbReference type="Proteomes" id="UP000037178">
    <property type="component" value="Unassembled WGS sequence"/>
</dbReference>
<feature type="transmembrane region" description="Helical" evidence="1">
    <location>
        <begin position="266"/>
        <end position="285"/>
    </location>
</feature>
<name>A0A0J9EDE6_9RHOB</name>
<comment type="caution">
    <text evidence="2">The sequence shown here is derived from an EMBL/GenBank/DDBJ whole genome shotgun (WGS) entry which is preliminary data.</text>
</comment>
<dbReference type="STRING" id="1675527.AIOL_000855"/>
<feature type="transmembrane region" description="Helical" evidence="1">
    <location>
        <begin position="219"/>
        <end position="237"/>
    </location>
</feature>
<dbReference type="RefSeq" id="WP_082152403.1">
    <property type="nucleotide sequence ID" value="NZ_LFTY01000001.1"/>
</dbReference>
<keyword evidence="1" id="KW-0812">Transmembrane</keyword>
<sequence>MTLEADHIPAPRTPGRSTREIEKAVGVWTRSHMPGWLSEFVVFVLKLGWASLFGGLMLIGLVVTKIFWTEATPIPRYDAMLIYAVAVQALFLYFRLETWDEARVIVLFHLSGTVMEIFKVYVGSWSYPDPGVIRLYDVPLFTGFMYAAVGSFMARAIRLFDMRFEPYPPFWVTLLLATAIYVNFFSHHFLADIRIVLFAATFLVFGRTWVKFHIGDNDYWMPMVLAGGLISVLLWIAENIGTSTETWLYRGQNAFDMVSLAKMGSWYLLIYVSFATVTLVFRQALIPRRDARATRPPRARPKEALQPAAD</sequence>
<keyword evidence="3" id="KW-1185">Reference proteome</keyword>
<feature type="transmembrane region" description="Helical" evidence="1">
    <location>
        <begin position="40"/>
        <end position="68"/>
    </location>
</feature>
<protein>
    <submittedName>
        <fullName evidence="2">Uncharacterized protein YoaT</fullName>
    </submittedName>
</protein>
<dbReference type="InterPro" id="IPR008535">
    <property type="entry name" value="DUF817"/>
</dbReference>
<evidence type="ECO:0000313" key="2">
    <source>
        <dbReference type="EMBL" id="KMW60691.1"/>
    </source>
</evidence>
<dbReference type="PATRIC" id="fig|1675527.3.peg.913"/>
<feature type="transmembrane region" description="Helical" evidence="1">
    <location>
        <begin position="193"/>
        <end position="210"/>
    </location>
</feature>
<keyword evidence="1" id="KW-1133">Transmembrane helix</keyword>
<gene>
    <name evidence="2" type="ORF">AIOL_000855</name>
</gene>
<dbReference type="AlphaFoldDB" id="A0A0J9EDE6"/>
<feature type="transmembrane region" description="Helical" evidence="1">
    <location>
        <begin position="138"/>
        <end position="157"/>
    </location>
</feature>
<accession>A0A0J9EDE6</accession>
<feature type="transmembrane region" description="Helical" evidence="1">
    <location>
        <begin position="74"/>
        <end position="94"/>
    </location>
</feature>
<organism evidence="2 3">
    <name type="scientific">Candidatus Rhodobacter oscarellae</name>
    <dbReference type="NCBI Taxonomy" id="1675527"/>
    <lineage>
        <taxon>Bacteria</taxon>
        <taxon>Pseudomonadati</taxon>
        <taxon>Pseudomonadota</taxon>
        <taxon>Alphaproteobacteria</taxon>
        <taxon>Rhodobacterales</taxon>
        <taxon>Rhodobacter group</taxon>
        <taxon>Rhodobacter</taxon>
    </lineage>
</organism>
<dbReference type="Pfam" id="PF05675">
    <property type="entry name" value="DUF817"/>
    <property type="match status" value="1"/>
</dbReference>
<feature type="transmembrane region" description="Helical" evidence="1">
    <location>
        <begin position="106"/>
        <end position="126"/>
    </location>
</feature>
<proteinExistence type="predicted"/>
<reference evidence="2 3" key="1">
    <citation type="submission" date="2015-06" db="EMBL/GenBank/DDBJ databases">
        <title>Draft genome sequence of an Alphaproteobacteria species associated to the Mediterranean sponge Oscarella lobularis.</title>
        <authorList>
            <person name="Jourda C."/>
            <person name="Santini S."/>
            <person name="Claverie J.-M."/>
        </authorList>
    </citation>
    <scope>NUCLEOTIDE SEQUENCE [LARGE SCALE GENOMIC DNA]</scope>
    <source>
        <strain evidence="2">IGS</strain>
    </source>
</reference>